<keyword evidence="4 10" id="KW-0808">Transferase</keyword>
<dbReference type="EMBL" id="JADIMP010000068">
    <property type="protein sequence ID" value="MBO8441647.1"/>
    <property type="molecule type" value="Genomic_DNA"/>
</dbReference>
<dbReference type="CDD" id="cd00483">
    <property type="entry name" value="HPPK"/>
    <property type="match status" value="1"/>
</dbReference>
<dbReference type="InterPro" id="IPR000550">
    <property type="entry name" value="Hppk"/>
</dbReference>
<keyword evidence="8" id="KW-0289">Folate biosynthesis</keyword>
<dbReference type="AlphaFoldDB" id="A0A9D9H9T5"/>
<dbReference type="Gene3D" id="3.30.70.560">
    <property type="entry name" value="7,8-Dihydro-6-hydroxymethylpterin-pyrophosphokinase HPPK"/>
    <property type="match status" value="1"/>
</dbReference>
<reference evidence="10" key="1">
    <citation type="submission" date="2020-10" db="EMBL/GenBank/DDBJ databases">
        <authorList>
            <person name="Gilroy R."/>
        </authorList>
    </citation>
    <scope>NUCLEOTIDE SEQUENCE</scope>
    <source>
        <strain evidence="10">C6-149</strain>
    </source>
</reference>
<evidence type="ECO:0000313" key="11">
    <source>
        <dbReference type="Proteomes" id="UP000823614"/>
    </source>
</evidence>
<dbReference type="NCBIfam" id="TIGR01498">
    <property type="entry name" value="folK"/>
    <property type="match status" value="1"/>
</dbReference>
<evidence type="ECO:0000256" key="7">
    <source>
        <dbReference type="ARBA" id="ARBA00022840"/>
    </source>
</evidence>
<dbReference type="GO" id="GO:0046656">
    <property type="term" value="P:folic acid biosynthetic process"/>
    <property type="evidence" value="ECO:0007669"/>
    <property type="project" value="UniProtKB-KW"/>
</dbReference>
<dbReference type="SUPFAM" id="SSF55083">
    <property type="entry name" value="6-hydroxymethyl-7,8-dihydropterin pyrophosphokinase, HPPK"/>
    <property type="match status" value="1"/>
</dbReference>
<dbReference type="Pfam" id="PF01288">
    <property type="entry name" value="HPPK"/>
    <property type="match status" value="1"/>
</dbReference>
<dbReference type="GO" id="GO:0005524">
    <property type="term" value="F:ATP binding"/>
    <property type="evidence" value="ECO:0007669"/>
    <property type="project" value="UniProtKB-KW"/>
</dbReference>
<gene>
    <name evidence="10" type="primary">folK</name>
    <name evidence="10" type="ORF">IAA89_04360</name>
</gene>
<reference evidence="10" key="2">
    <citation type="journal article" date="2021" name="PeerJ">
        <title>Extensive microbial diversity within the chicken gut microbiome revealed by metagenomics and culture.</title>
        <authorList>
            <person name="Gilroy R."/>
            <person name="Ravi A."/>
            <person name="Getino M."/>
            <person name="Pursley I."/>
            <person name="Horton D.L."/>
            <person name="Alikhan N.F."/>
            <person name="Baker D."/>
            <person name="Gharbi K."/>
            <person name="Hall N."/>
            <person name="Watson M."/>
            <person name="Adriaenssens E.M."/>
            <person name="Foster-Nyarko E."/>
            <person name="Jarju S."/>
            <person name="Secka A."/>
            <person name="Antonio M."/>
            <person name="Oren A."/>
            <person name="Chaudhuri R.R."/>
            <person name="La Ragione R."/>
            <person name="Hildebrand F."/>
            <person name="Pallen M.J."/>
        </authorList>
    </citation>
    <scope>NUCLEOTIDE SEQUENCE</scope>
    <source>
        <strain evidence="10">C6-149</strain>
    </source>
</reference>
<comment type="caution">
    <text evidence="10">The sequence shown here is derived from an EMBL/GenBank/DDBJ whole genome shotgun (WGS) entry which is preliminary data.</text>
</comment>
<comment type="pathway">
    <text evidence="2">Cofactor biosynthesis; tetrahydrofolate biosynthesis; 2-amino-4-hydroxy-6-hydroxymethyl-7,8-dihydropteridine diphosphate from 7,8-dihydroneopterin triphosphate: step 4/4.</text>
</comment>
<dbReference type="PROSITE" id="PS00794">
    <property type="entry name" value="HPPK"/>
    <property type="match status" value="1"/>
</dbReference>
<evidence type="ECO:0000256" key="8">
    <source>
        <dbReference type="ARBA" id="ARBA00022909"/>
    </source>
</evidence>
<proteinExistence type="predicted"/>
<evidence type="ECO:0000256" key="4">
    <source>
        <dbReference type="ARBA" id="ARBA00022679"/>
    </source>
</evidence>
<name>A0A9D9H9T5_9LACO</name>
<keyword evidence="6" id="KW-0418">Kinase</keyword>
<dbReference type="EC" id="2.7.6.3" evidence="3"/>
<dbReference type="Proteomes" id="UP000823614">
    <property type="component" value="Unassembled WGS sequence"/>
</dbReference>
<dbReference type="GO" id="GO:0016301">
    <property type="term" value="F:kinase activity"/>
    <property type="evidence" value="ECO:0007669"/>
    <property type="project" value="UniProtKB-KW"/>
</dbReference>
<organism evidence="10 11">
    <name type="scientific">Candidatus Gallilactobacillus intestinavium</name>
    <dbReference type="NCBI Taxonomy" id="2840838"/>
    <lineage>
        <taxon>Bacteria</taxon>
        <taxon>Bacillati</taxon>
        <taxon>Bacillota</taxon>
        <taxon>Bacilli</taxon>
        <taxon>Lactobacillales</taxon>
        <taxon>Lactobacillaceae</taxon>
        <taxon>Lactobacillaceae incertae sedis</taxon>
        <taxon>Candidatus Gallilactobacillus</taxon>
    </lineage>
</organism>
<accession>A0A9D9H9T5</accession>
<feature type="domain" description="7,8-dihydro-6-hydroxymethylpterin-pyrophosphokinase" evidence="9">
    <location>
        <begin position="88"/>
        <end position="99"/>
    </location>
</feature>
<evidence type="ECO:0000256" key="2">
    <source>
        <dbReference type="ARBA" id="ARBA00005051"/>
    </source>
</evidence>
<dbReference type="PANTHER" id="PTHR43071:SF1">
    <property type="entry name" value="2-AMINO-4-HYDROXY-6-HYDROXYMETHYLDIHYDROPTERIDINE PYROPHOSPHOKINASE"/>
    <property type="match status" value="1"/>
</dbReference>
<comment type="catalytic activity">
    <reaction evidence="1">
        <text>6-hydroxymethyl-7,8-dihydropterin + ATP = (7,8-dihydropterin-6-yl)methyl diphosphate + AMP + H(+)</text>
        <dbReference type="Rhea" id="RHEA:11412"/>
        <dbReference type="ChEBI" id="CHEBI:15378"/>
        <dbReference type="ChEBI" id="CHEBI:30616"/>
        <dbReference type="ChEBI" id="CHEBI:44841"/>
        <dbReference type="ChEBI" id="CHEBI:72950"/>
        <dbReference type="ChEBI" id="CHEBI:456215"/>
        <dbReference type="EC" id="2.7.6.3"/>
    </reaction>
</comment>
<evidence type="ECO:0000256" key="5">
    <source>
        <dbReference type="ARBA" id="ARBA00022741"/>
    </source>
</evidence>
<dbReference type="InterPro" id="IPR035907">
    <property type="entry name" value="Hppk_sf"/>
</dbReference>
<dbReference type="PANTHER" id="PTHR43071">
    <property type="entry name" value="2-AMINO-4-HYDROXY-6-HYDROXYMETHYLDIHYDROPTERIDINE PYROPHOSPHOKINASE"/>
    <property type="match status" value="1"/>
</dbReference>
<evidence type="ECO:0000313" key="10">
    <source>
        <dbReference type="EMBL" id="MBO8441647.1"/>
    </source>
</evidence>
<keyword evidence="5" id="KW-0547">Nucleotide-binding</keyword>
<evidence type="ECO:0000259" key="9">
    <source>
        <dbReference type="PROSITE" id="PS00794"/>
    </source>
</evidence>
<evidence type="ECO:0000256" key="1">
    <source>
        <dbReference type="ARBA" id="ARBA00000198"/>
    </source>
</evidence>
<dbReference type="GO" id="GO:0003848">
    <property type="term" value="F:2-amino-4-hydroxy-6-hydroxymethyldihydropteridine diphosphokinase activity"/>
    <property type="evidence" value="ECO:0007669"/>
    <property type="project" value="UniProtKB-EC"/>
</dbReference>
<evidence type="ECO:0000256" key="6">
    <source>
        <dbReference type="ARBA" id="ARBA00022777"/>
    </source>
</evidence>
<protein>
    <recommendedName>
        <fullName evidence="3">2-amino-4-hydroxy-6-hydroxymethyldihydropteridine diphosphokinase</fullName>
        <ecNumber evidence="3">2.7.6.3</ecNumber>
    </recommendedName>
</protein>
<evidence type="ECO:0000256" key="3">
    <source>
        <dbReference type="ARBA" id="ARBA00013253"/>
    </source>
</evidence>
<sequence>MSVAYLSIGSNLGNKYKHLLYGIACLRGDKFTYECKVSHFYETSPVGNVIQDNFINAGIVLNTKRDPFSLLNFIHDIEKSEHRYRFTHWGPRTLDIDIIFYDDIEMKTDSLIIPHKEFRNRLFVIKPLLEISNDDKISNLLLSRLSKIKEDQKIRRIN</sequence>
<keyword evidence="7" id="KW-0067">ATP-binding</keyword>